<evidence type="ECO:0000256" key="2">
    <source>
        <dbReference type="ARBA" id="ARBA00022898"/>
    </source>
</evidence>
<name>A0A8H2XYU1_9AGAM</name>
<dbReference type="InterPro" id="IPR050477">
    <property type="entry name" value="GrpII_AminoAcid_Decarb"/>
</dbReference>
<dbReference type="InterPro" id="IPR002129">
    <property type="entry name" value="PyrdxlP-dep_de-COase"/>
</dbReference>
<evidence type="ECO:0000256" key="5">
    <source>
        <dbReference type="SAM" id="MobiDB-lite"/>
    </source>
</evidence>
<dbReference type="PANTHER" id="PTHR42735:SF4">
    <property type="entry name" value="PYRIDOXAL PHOSPHATE-DEPENDENT DECARBOXYLASE FAMILY PROTEIN"/>
    <property type="match status" value="1"/>
</dbReference>
<evidence type="ECO:0000256" key="1">
    <source>
        <dbReference type="ARBA" id="ARBA00001933"/>
    </source>
</evidence>
<protein>
    <submittedName>
        <fullName evidence="7">Uncharacterized protein</fullName>
    </submittedName>
</protein>
<keyword evidence="2 4" id="KW-0663">Pyridoxal phosphate</keyword>
<dbReference type="InterPro" id="IPR015424">
    <property type="entry name" value="PyrdxlP-dep_Trfase"/>
</dbReference>
<gene>
    <name evidence="7" type="ORF">RDB_LOCUS73047</name>
</gene>
<dbReference type="InterPro" id="IPR015421">
    <property type="entry name" value="PyrdxlP-dep_Trfase_major"/>
</dbReference>
<dbReference type="SUPFAM" id="SSF53383">
    <property type="entry name" value="PLP-dependent transferases"/>
    <property type="match status" value="1"/>
</dbReference>
<dbReference type="GO" id="GO:0016830">
    <property type="term" value="F:carbon-carbon lyase activity"/>
    <property type="evidence" value="ECO:0007669"/>
    <property type="project" value="InterPro"/>
</dbReference>
<feature type="region of interest" description="Disordered" evidence="5">
    <location>
        <begin position="14"/>
        <end position="75"/>
    </location>
</feature>
<organism evidence="7 8">
    <name type="scientific">Rhizoctonia solani</name>
    <dbReference type="NCBI Taxonomy" id="456999"/>
    <lineage>
        <taxon>Eukaryota</taxon>
        <taxon>Fungi</taxon>
        <taxon>Dikarya</taxon>
        <taxon>Basidiomycota</taxon>
        <taxon>Agaricomycotina</taxon>
        <taxon>Agaricomycetes</taxon>
        <taxon>Cantharellales</taxon>
        <taxon>Ceratobasidiaceae</taxon>
        <taxon>Rhizoctonia</taxon>
    </lineage>
</organism>
<evidence type="ECO:0000256" key="4">
    <source>
        <dbReference type="PIRSR" id="PIRSR602129-50"/>
    </source>
</evidence>
<accession>A0A8H2XYU1</accession>
<feature type="modified residue" description="N6-(pyridoxal phosphate)lysine" evidence="4">
    <location>
        <position position="493"/>
    </location>
</feature>
<dbReference type="GO" id="GO:0019752">
    <property type="term" value="P:carboxylic acid metabolic process"/>
    <property type="evidence" value="ECO:0007669"/>
    <property type="project" value="InterPro"/>
</dbReference>
<keyword evidence="3" id="KW-0456">Lyase</keyword>
<evidence type="ECO:0000256" key="3">
    <source>
        <dbReference type="ARBA" id="ARBA00023239"/>
    </source>
</evidence>
<evidence type="ECO:0000256" key="6">
    <source>
        <dbReference type="SAM" id="Phobius"/>
    </source>
</evidence>
<feature type="compositionally biased region" description="Low complexity" evidence="5">
    <location>
        <begin position="31"/>
        <end position="75"/>
    </location>
</feature>
<dbReference type="Gene3D" id="3.40.640.10">
    <property type="entry name" value="Type I PLP-dependent aspartate aminotransferase-like (Major domain)"/>
    <property type="match status" value="1"/>
</dbReference>
<sequence>MVIMHIGGYKTRLSDIPPAPSPLASPTMLQTPRTRTRSSSPSSSERSSPVSEAFSGFSSDSDVSSSNTSTSSVFGPSCTRHDRLGAWFLGPKAENINFLKTFLNSVADSTEHARLAYQPDDPRFIGPEMQASAVFQKEMSELDIALKQLVGALSEHSIPFWSPRYNAHMNGDTSLPGMLGYLAAALFNPNNVCTESSPLTSVIERDVGLQLCQMLGYDISNTESSKPWGHIVCGGSVANLESMWAARNMKFYPVSLACAMELGSPLDFIRDDFNIELCNGETKLFSEASAWELMNLKPETVFEIPERLQNEYAISAGALSAALGPYLIQTCGKDVLEEKFSLKPSKYFVGTTKHYSWPKGAAVTGIGSEHIIDVPVDIDARMSIPKLDEQLHQCLITRTPVYAVVAIMGSTEHGAVDPIKGVVQLRSKYQALGLSFAVHADAAWGGYYASFLHEPDVPQPNGSIVPEQALSDYTRSQLEYLRFADSITIDPHKSGYIPYPAGGLCYRDGRMRYLVTWTNPNVYKDSDGTESMGVYGIEGSKPGASAVGAWLSHRMIGLHKHGYGSLLGESLFSCTKIYTHWATMDMDDSSLIVVPLKAIPAERQQLGRGAIRKQREYIRDTIVNRPNEELVQDAKAMSLLHEMVSDLSINAFACNFRLPNGEVNSDVVEANYLNTRIYERLSVTKVEDNIYDKPLFIQSSQMDQKTYGVCAEVFKSRLGVVGEQDLDILVNCVMSPFPTVANFTKSVTDAFKRIAHEEIKTCIFRNTVTAADYKFVVQGTDKMYLTMLPMFNHANYRHQLIVSCDVPLDVMERYREAKAEDPSAVFMLSTASPVELTSILAGSFKGVLQKRLAAGIELTFSSTFEVSNIQVVKNKRLDSKYLDLSYSDEMYFYLYGTPTQQHIEHILVASKNVQLTSDQVSLDLTEGSISEDDLARGVIVRMDRLRESVVLPVLPPHTPAFFTPDSQQKITVFRDPHAPGKYGPGLTQAYASTSPIASGKIRFGTMVHTDSVDLNANPLPKGVERPKSRDVSKMTLAERLDAARASMAPLEPSAEKRARIPKRRVVELESSTLKPGYKVGSSLAMFMIVTLFVLAAFTLCRRF</sequence>
<comment type="caution">
    <text evidence="7">The sequence shown here is derived from an EMBL/GenBank/DDBJ whole genome shotgun (WGS) entry which is preliminary data.</text>
</comment>
<evidence type="ECO:0000313" key="7">
    <source>
        <dbReference type="EMBL" id="CAE6436834.1"/>
    </source>
</evidence>
<proteinExistence type="predicted"/>
<dbReference type="GO" id="GO:0030170">
    <property type="term" value="F:pyridoxal phosphate binding"/>
    <property type="evidence" value="ECO:0007669"/>
    <property type="project" value="InterPro"/>
</dbReference>
<evidence type="ECO:0000313" key="8">
    <source>
        <dbReference type="Proteomes" id="UP000663840"/>
    </source>
</evidence>
<feature type="transmembrane region" description="Helical" evidence="6">
    <location>
        <begin position="1079"/>
        <end position="1100"/>
    </location>
</feature>
<reference evidence="7" key="1">
    <citation type="submission" date="2021-01" db="EMBL/GenBank/DDBJ databases">
        <authorList>
            <person name="Kaushik A."/>
        </authorList>
    </citation>
    <scope>NUCLEOTIDE SEQUENCE</scope>
    <source>
        <strain evidence="7">AG1-1A</strain>
    </source>
</reference>
<dbReference type="PANTHER" id="PTHR42735">
    <property type="match status" value="1"/>
</dbReference>
<dbReference type="AlphaFoldDB" id="A0A8H2XYU1"/>
<dbReference type="Proteomes" id="UP000663840">
    <property type="component" value="Unassembled WGS sequence"/>
</dbReference>
<keyword evidence="6" id="KW-1133">Transmembrane helix</keyword>
<comment type="cofactor">
    <cofactor evidence="1 4">
        <name>pyridoxal 5'-phosphate</name>
        <dbReference type="ChEBI" id="CHEBI:597326"/>
    </cofactor>
</comment>
<keyword evidence="6" id="KW-0812">Transmembrane</keyword>
<dbReference type="EMBL" id="CAJMWR010001904">
    <property type="protein sequence ID" value="CAE6436834.1"/>
    <property type="molecule type" value="Genomic_DNA"/>
</dbReference>
<keyword evidence="6" id="KW-0472">Membrane</keyword>
<dbReference type="Pfam" id="PF00282">
    <property type="entry name" value="Pyridoxal_deC"/>
    <property type="match status" value="1"/>
</dbReference>